<dbReference type="AlphaFoldDB" id="A0A1D6J6M2"/>
<name>A0A1D6J6M2_MAIZE</name>
<dbReference type="ExpressionAtlas" id="A0A1D6J6M2">
    <property type="expression patterns" value="baseline and differential"/>
</dbReference>
<accession>A0A1D6J6M2</accession>
<proteinExistence type="predicted"/>
<sequence length="193" mass="22046">MEEGPSSSEVCMSFLLHTSPLVRILVPTESLRTEKLSHAVVAGESPMWSGHWFHLLRLDFFTFWRIKTQLQPRYCDWNCRVVGFSDVSCTTLSYLPIDIAHFNLLPYLVLLSIPVLFPCLKLMVFILLVVTKVKTGWRSLLCRCLIWSRLRVLNFFSKCCLHAHRGGVVTEEIVAKASLVGSAPISRYEAFKL</sequence>
<dbReference type="InParanoid" id="A0A1D6J6M2"/>
<protein>
    <submittedName>
        <fullName evidence="1">Uncharacterized protein</fullName>
    </submittedName>
</protein>
<organism evidence="1">
    <name type="scientific">Zea mays</name>
    <name type="common">Maize</name>
    <dbReference type="NCBI Taxonomy" id="4577"/>
    <lineage>
        <taxon>Eukaryota</taxon>
        <taxon>Viridiplantae</taxon>
        <taxon>Streptophyta</taxon>
        <taxon>Embryophyta</taxon>
        <taxon>Tracheophyta</taxon>
        <taxon>Spermatophyta</taxon>
        <taxon>Magnoliopsida</taxon>
        <taxon>Liliopsida</taxon>
        <taxon>Poales</taxon>
        <taxon>Poaceae</taxon>
        <taxon>PACMAD clade</taxon>
        <taxon>Panicoideae</taxon>
        <taxon>Andropogonodae</taxon>
        <taxon>Andropogoneae</taxon>
        <taxon>Tripsacinae</taxon>
        <taxon>Zea</taxon>
    </lineage>
</organism>
<dbReference type="EMBL" id="CM000786">
    <property type="protein sequence ID" value="AQK43568.1"/>
    <property type="molecule type" value="Genomic_DNA"/>
</dbReference>
<evidence type="ECO:0000313" key="1">
    <source>
        <dbReference type="EMBL" id="AQK43568.1"/>
    </source>
</evidence>
<gene>
    <name evidence="1" type="ORF">ZEAMMB73_Zm00001d025349</name>
</gene>
<reference evidence="1" key="1">
    <citation type="submission" date="2015-12" db="EMBL/GenBank/DDBJ databases">
        <title>Update maize B73 reference genome by single molecule sequencing technologies.</title>
        <authorList>
            <consortium name="Maize Genome Sequencing Project"/>
            <person name="Ware D."/>
        </authorList>
    </citation>
    <scope>NUCLEOTIDE SEQUENCE</scope>
    <source>
        <tissue evidence="1">Seedling</tissue>
    </source>
</reference>